<reference evidence="9" key="1">
    <citation type="journal article" date="2016" name="Nature">
        <title>The genome of the seagrass Zostera marina reveals angiosperm adaptation to the sea.</title>
        <authorList>
            <person name="Olsen J.L."/>
            <person name="Rouze P."/>
            <person name="Verhelst B."/>
            <person name="Lin Y.-C."/>
            <person name="Bayer T."/>
            <person name="Collen J."/>
            <person name="Dattolo E."/>
            <person name="De Paoli E."/>
            <person name="Dittami S."/>
            <person name="Maumus F."/>
            <person name="Michel G."/>
            <person name="Kersting A."/>
            <person name="Lauritano C."/>
            <person name="Lohaus R."/>
            <person name="Toepel M."/>
            <person name="Tonon T."/>
            <person name="Vanneste K."/>
            <person name="Amirebrahimi M."/>
            <person name="Brakel J."/>
            <person name="Bostroem C."/>
            <person name="Chovatia M."/>
            <person name="Grimwood J."/>
            <person name="Jenkins J.W."/>
            <person name="Jueterbock A."/>
            <person name="Mraz A."/>
            <person name="Stam W.T."/>
            <person name="Tice H."/>
            <person name="Bornberg-Bauer E."/>
            <person name="Green P.J."/>
            <person name="Pearson G.A."/>
            <person name="Procaccini G."/>
            <person name="Duarte C.M."/>
            <person name="Schmutz J."/>
            <person name="Reusch T.B.H."/>
            <person name="Van de Peer Y."/>
        </authorList>
    </citation>
    <scope>NUCLEOTIDE SEQUENCE [LARGE SCALE GENOMIC DNA]</scope>
    <source>
        <strain evidence="9">cv. Finnish</strain>
    </source>
</reference>
<dbReference type="Proteomes" id="UP000036987">
    <property type="component" value="Unassembled WGS sequence"/>
</dbReference>
<dbReference type="EMBL" id="LFYR01000448">
    <property type="protein sequence ID" value="KMZ74061.1"/>
    <property type="molecule type" value="Genomic_DNA"/>
</dbReference>
<dbReference type="Pfam" id="PF03647">
    <property type="entry name" value="Tmemb_14"/>
    <property type="match status" value="1"/>
</dbReference>
<evidence type="ECO:0000256" key="1">
    <source>
        <dbReference type="ARBA" id="ARBA00004370"/>
    </source>
</evidence>
<keyword evidence="9" id="KW-1185">Reference proteome</keyword>
<sequence length="206" mass="20910">MNAICLTHLSAPLQHSPKTVLFNLRLSTSFRLRHRFSTPSAPPVHSISLPIRSISPISAVGGGSGDGDGEGGGGFGGNSGGGDSGEDNDEVDPKDTGKGGMSMSQKLTLVYAALVGAGGVIGYVKSGSTKSAIAGGLSALILYIVYILLPVKPVLASFLGVGISGALLGVMGLRFRNSKKVFPAGVVSVASLIMVLGYFHGIVRSV</sequence>
<dbReference type="AlphaFoldDB" id="A0A0K9PYH2"/>
<dbReference type="GO" id="GO:0015245">
    <property type="term" value="F:fatty acid transmembrane transporter activity"/>
    <property type="evidence" value="ECO:0000318"/>
    <property type="project" value="GO_Central"/>
</dbReference>
<feature type="compositionally biased region" description="Gly residues" evidence="6">
    <location>
        <begin position="60"/>
        <end position="83"/>
    </location>
</feature>
<feature type="transmembrane region" description="Helical" evidence="7">
    <location>
        <begin position="107"/>
        <end position="124"/>
    </location>
</feature>
<protein>
    <submittedName>
        <fullName evidence="8">Uncharacterized protein</fullName>
    </submittedName>
</protein>
<dbReference type="InterPro" id="IPR005349">
    <property type="entry name" value="TMEM14"/>
</dbReference>
<evidence type="ECO:0000256" key="3">
    <source>
        <dbReference type="ARBA" id="ARBA00022692"/>
    </source>
</evidence>
<proteinExistence type="inferred from homology"/>
<name>A0A0K9PYH2_ZOSMR</name>
<keyword evidence="3 7" id="KW-0812">Transmembrane</keyword>
<dbReference type="Gene3D" id="1.10.10.1740">
    <property type="entry name" value="Transmembrane protein 14-like"/>
    <property type="match status" value="1"/>
</dbReference>
<dbReference type="GO" id="GO:0009706">
    <property type="term" value="C:chloroplast inner membrane"/>
    <property type="evidence" value="ECO:0000318"/>
    <property type="project" value="GO_Central"/>
</dbReference>
<dbReference type="OMA" id="FTRYNPH"/>
<comment type="similarity">
    <text evidence="2">Belongs to the TMEM14 family.</text>
</comment>
<dbReference type="GO" id="GO:0015908">
    <property type="term" value="P:fatty acid transport"/>
    <property type="evidence" value="ECO:0000318"/>
    <property type="project" value="GO_Central"/>
</dbReference>
<evidence type="ECO:0000313" key="9">
    <source>
        <dbReference type="Proteomes" id="UP000036987"/>
    </source>
</evidence>
<keyword evidence="5 7" id="KW-0472">Membrane</keyword>
<comment type="subcellular location">
    <subcellularLocation>
        <location evidence="1">Membrane</location>
    </subcellularLocation>
</comment>
<dbReference type="PANTHER" id="PTHR12668:SF37">
    <property type="entry name" value="PROTEIN FATTY ACID EXPORT 2, CHLOROPLASTIC"/>
    <property type="match status" value="1"/>
</dbReference>
<feature type="region of interest" description="Disordered" evidence="6">
    <location>
        <begin position="60"/>
        <end position="100"/>
    </location>
</feature>
<dbReference type="InterPro" id="IPR044890">
    <property type="entry name" value="TMEM14_sf"/>
</dbReference>
<feature type="transmembrane region" description="Helical" evidence="7">
    <location>
        <begin position="131"/>
        <end position="149"/>
    </location>
</feature>
<dbReference type="OrthoDB" id="5620at2759"/>
<feature type="transmembrane region" description="Helical" evidence="7">
    <location>
        <begin position="155"/>
        <end position="175"/>
    </location>
</feature>
<comment type="caution">
    <text evidence="8">The sequence shown here is derived from an EMBL/GenBank/DDBJ whole genome shotgun (WGS) entry which is preliminary data.</text>
</comment>
<evidence type="ECO:0000313" key="8">
    <source>
        <dbReference type="EMBL" id="KMZ74061.1"/>
    </source>
</evidence>
<evidence type="ECO:0000256" key="5">
    <source>
        <dbReference type="ARBA" id="ARBA00023136"/>
    </source>
</evidence>
<keyword evidence="4 7" id="KW-1133">Transmembrane helix</keyword>
<feature type="transmembrane region" description="Helical" evidence="7">
    <location>
        <begin position="182"/>
        <end position="203"/>
    </location>
</feature>
<evidence type="ECO:0000256" key="4">
    <source>
        <dbReference type="ARBA" id="ARBA00022989"/>
    </source>
</evidence>
<gene>
    <name evidence="8" type="ORF">ZOSMA_136G00290</name>
</gene>
<evidence type="ECO:0000256" key="6">
    <source>
        <dbReference type="SAM" id="MobiDB-lite"/>
    </source>
</evidence>
<evidence type="ECO:0000256" key="7">
    <source>
        <dbReference type="SAM" id="Phobius"/>
    </source>
</evidence>
<organism evidence="8 9">
    <name type="scientific">Zostera marina</name>
    <name type="common">Eelgrass</name>
    <dbReference type="NCBI Taxonomy" id="29655"/>
    <lineage>
        <taxon>Eukaryota</taxon>
        <taxon>Viridiplantae</taxon>
        <taxon>Streptophyta</taxon>
        <taxon>Embryophyta</taxon>
        <taxon>Tracheophyta</taxon>
        <taxon>Spermatophyta</taxon>
        <taxon>Magnoliopsida</taxon>
        <taxon>Liliopsida</taxon>
        <taxon>Zosteraceae</taxon>
        <taxon>Zostera</taxon>
    </lineage>
</organism>
<dbReference type="PANTHER" id="PTHR12668">
    <property type="entry name" value="TRANSMEMBRANE PROTEIN 14, 15"/>
    <property type="match status" value="1"/>
</dbReference>
<dbReference type="STRING" id="29655.A0A0K9PYH2"/>
<accession>A0A0K9PYH2</accession>
<evidence type="ECO:0000256" key="2">
    <source>
        <dbReference type="ARBA" id="ARBA00007590"/>
    </source>
</evidence>